<organism evidence="3 4">
    <name type="scientific">Alcaligenes xylosoxydans xylosoxydans</name>
    <name type="common">Achromobacter xylosoxidans</name>
    <dbReference type="NCBI Taxonomy" id="85698"/>
    <lineage>
        <taxon>Bacteria</taxon>
        <taxon>Pseudomonadati</taxon>
        <taxon>Pseudomonadota</taxon>
        <taxon>Betaproteobacteria</taxon>
        <taxon>Burkholderiales</taxon>
        <taxon>Alcaligenaceae</taxon>
        <taxon>Achromobacter</taxon>
    </lineage>
</organism>
<name>A0A424WBC6_ALCXX</name>
<gene>
    <name evidence="3" type="ORF">DY367_17505</name>
</gene>
<evidence type="ECO:0000259" key="2">
    <source>
        <dbReference type="Pfam" id="PF12172"/>
    </source>
</evidence>
<dbReference type="Proteomes" id="UP000285324">
    <property type="component" value="Unassembled WGS sequence"/>
</dbReference>
<dbReference type="Pfam" id="PF12172">
    <property type="entry name" value="zf-ChsH2"/>
    <property type="match status" value="1"/>
</dbReference>
<proteinExistence type="predicted"/>
<dbReference type="PANTHER" id="PTHR34075:SF5">
    <property type="entry name" value="BLR3430 PROTEIN"/>
    <property type="match status" value="1"/>
</dbReference>
<dbReference type="RefSeq" id="WP_059378975.1">
    <property type="nucleotide sequence ID" value="NZ_CP061008.1"/>
</dbReference>
<dbReference type="EMBL" id="QVXO01000026">
    <property type="protein sequence ID" value="RPJ90458.1"/>
    <property type="molecule type" value="Genomic_DNA"/>
</dbReference>
<reference evidence="3 4" key="1">
    <citation type="submission" date="2018-08" db="EMBL/GenBank/DDBJ databases">
        <title>Achromobacter xylosoxidans Genome sequencing and assembly.</title>
        <authorList>
            <person name="Wang R."/>
            <person name="Rensing C."/>
            <person name="Li Y."/>
        </authorList>
    </citation>
    <scope>NUCLEOTIDE SEQUENCE [LARGE SCALE GENOMIC DNA]</scope>
    <source>
        <strain evidence="3 4">GD003A</strain>
    </source>
</reference>
<dbReference type="SUPFAM" id="SSF50249">
    <property type="entry name" value="Nucleic acid-binding proteins"/>
    <property type="match status" value="1"/>
</dbReference>
<protein>
    <submittedName>
        <fullName evidence="3">DNA-binding protein</fullName>
    </submittedName>
</protein>
<feature type="domain" description="ChsH2 rubredoxin-like zinc ribbon" evidence="2">
    <location>
        <begin position="19"/>
        <end position="54"/>
    </location>
</feature>
<dbReference type="InterPro" id="IPR022002">
    <property type="entry name" value="ChsH2_Znr"/>
</dbReference>
<dbReference type="AlphaFoldDB" id="A0A424WBC6"/>
<evidence type="ECO:0000313" key="4">
    <source>
        <dbReference type="Proteomes" id="UP000285324"/>
    </source>
</evidence>
<comment type="caution">
    <text evidence="3">The sequence shown here is derived from an EMBL/GenBank/DDBJ whole genome shotgun (WGS) entry which is preliminary data.</text>
</comment>
<dbReference type="InterPro" id="IPR002878">
    <property type="entry name" value="ChsH2_C"/>
</dbReference>
<evidence type="ECO:0000313" key="3">
    <source>
        <dbReference type="EMBL" id="RPJ90458.1"/>
    </source>
</evidence>
<evidence type="ECO:0000259" key="1">
    <source>
        <dbReference type="Pfam" id="PF01796"/>
    </source>
</evidence>
<keyword evidence="3" id="KW-0238">DNA-binding</keyword>
<dbReference type="Pfam" id="PF01796">
    <property type="entry name" value="OB_ChsH2_C"/>
    <property type="match status" value="1"/>
</dbReference>
<feature type="domain" description="ChsH2 C-terminal OB-fold" evidence="1">
    <location>
        <begin position="59"/>
        <end position="115"/>
    </location>
</feature>
<dbReference type="GO" id="GO:0003677">
    <property type="term" value="F:DNA binding"/>
    <property type="evidence" value="ECO:0007669"/>
    <property type="project" value="UniProtKB-KW"/>
</dbReference>
<sequence>MEIQSSAQAAGGPEQIYLEGLGAGRFQIQRCADCSQAVFYPRCVCPHCGGAALDWFSPTGEGVVYASTTVYRNTEQGGDYNVCLVDLQEGVRMMSRVAEIAPGHVRIGMRVSARIVGDGEAAQVVFVPTGADA</sequence>
<dbReference type="Gene3D" id="6.10.30.10">
    <property type="match status" value="1"/>
</dbReference>
<dbReference type="OrthoDB" id="5514845at2"/>
<dbReference type="InterPro" id="IPR052513">
    <property type="entry name" value="Thioester_dehydratase-like"/>
</dbReference>
<accession>A0A424WBC6</accession>
<dbReference type="InterPro" id="IPR012340">
    <property type="entry name" value="NA-bd_OB-fold"/>
</dbReference>
<dbReference type="PANTHER" id="PTHR34075">
    <property type="entry name" value="BLR3430 PROTEIN"/>
    <property type="match status" value="1"/>
</dbReference>